<dbReference type="RefSeq" id="WP_270675764.1">
    <property type="nucleotide sequence ID" value="NZ_JAQFWP010000003.1"/>
</dbReference>
<proteinExistence type="predicted"/>
<reference evidence="1" key="1">
    <citation type="submission" date="2023-01" db="EMBL/GenBank/DDBJ databases">
        <title>Draft genome sequence of Nocardiopsis sp. LSu2-4 isolated from halophytes.</title>
        <authorList>
            <person name="Duangmal K."/>
            <person name="Chantavorakit T."/>
        </authorList>
    </citation>
    <scope>NUCLEOTIDE SEQUENCE</scope>
    <source>
        <strain evidence="1">LSu2-4</strain>
    </source>
</reference>
<evidence type="ECO:0000313" key="1">
    <source>
        <dbReference type="EMBL" id="MDA2803363.1"/>
    </source>
</evidence>
<organism evidence="1 2">
    <name type="scientific">Nocardiopsis suaedae</name>
    <dbReference type="NCBI Taxonomy" id="3018444"/>
    <lineage>
        <taxon>Bacteria</taxon>
        <taxon>Bacillati</taxon>
        <taxon>Actinomycetota</taxon>
        <taxon>Actinomycetes</taxon>
        <taxon>Streptosporangiales</taxon>
        <taxon>Nocardiopsidaceae</taxon>
        <taxon>Nocardiopsis</taxon>
    </lineage>
</organism>
<comment type="caution">
    <text evidence="1">The sequence shown here is derived from an EMBL/GenBank/DDBJ whole genome shotgun (WGS) entry which is preliminary data.</text>
</comment>
<dbReference type="Pfam" id="PF13707">
    <property type="entry name" value="RloB"/>
    <property type="match status" value="1"/>
</dbReference>
<dbReference type="InterPro" id="IPR025591">
    <property type="entry name" value="RloB"/>
</dbReference>
<dbReference type="Proteomes" id="UP001165685">
    <property type="component" value="Unassembled WGS sequence"/>
</dbReference>
<gene>
    <name evidence="1" type="ORF">O4U47_02460</name>
</gene>
<protein>
    <submittedName>
        <fullName evidence="1">RloB family protein</fullName>
    </submittedName>
</protein>
<accession>A0ABT4TF82</accession>
<name>A0ABT4TF82_9ACTN</name>
<sequence>MEQRRRILVVCEGETEHAYFTGLRESDRREIHPFLPERAKRPQREKVVDHARKAKSRAEYSQVWAVFDADGHDVRRLCEQAEQDGVGPAVSNPTFEVWLLLHHRTTVSGRSAQAVGEELKKAVPHWRKGNGTQFAHFAPGLTEACARAKRYPPYSNPSTAVWKLMGDLGIEA</sequence>
<dbReference type="EMBL" id="JAQFWP010000003">
    <property type="protein sequence ID" value="MDA2803363.1"/>
    <property type="molecule type" value="Genomic_DNA"/>
</dbReference>
<keyword evidence="2" id="KW-1185">Reference proteome</keyword>
<evidence type="ECO:0000313" key="2">
    <source>
        <dbReference type="Proteomes" id="UP001165685"/>
    </source>
</evidence>